<feature type="transmembrane region" description="Helical" evidence="8">
    <location>
        <begin position="91"/>
        <end position="108"/>
    </location>
</feature>
<keyword evidence="6 8" id="KW-1133">Transmembrane helix</keyword>
<feature type="domain" description="Glycosyltransferase RgtA/B/C/D-like" evidence="9">
    <location>
        <begin position="70"/>
        <end position="227"/>
    </location>
</feature>
<evidence type="ECO:0000313" key="10">
    <source>
        <dbReference type="EMBL" id="WEK34702.1"/>
    </source>
</evidence>
<protein>
    <submittedName>
        <fullName evidence="10">Glycosyltransferase family 39 protein</fullName>
        <ecNumber evidence="10">2.4.-.-</ecNumber>
    </submittedName>
</protein>
<keyword evidence="2" id="KW-1003">Cell membrane</keyword>
<proteinExistence type="predicted"/>
<accession>A0AAJ6BFW9</accession>
<evidence type="ECO:0000256" key="2">
    <source>
        <dbReference type="ARBA" id="ARBA00022475"/>
    </source>
</evidence>
<evidence type="ECO:0000259" key="9">
    <source>
        <dbReference type="Pfam" id="PF13231"/>
    </source>
</evidence>
<keyword evidence="5 8" id="KW-0812">Transmembrane</keyword>
<dbReference type="EC" id="2.4.-.-" evidence="10"/>
<evidence type="ECO:0000256" key="3">
    <source>
        <dbReference type="ARBA" id="ARBA00022676"/>
    </source>
</evidence>
<comment type="subcellular location">
    <subcellularLocation>
        <location evidence="1">Cell membrane</location>
        <topology evidence="1">Multi-pass membrane protein</topology>
    </subcellularLocation>
</comment>
<reference evidence="10" key="1">
    <citation type="submission" date="2023-03" db="EMBL/GenBank/DDBJ databases">
        <title>Andean soil-derived lignocellulolytic bacterial consortium as a source of novel taxa and putative plastic-active enzymes.</title>
        <authorList>
            <person name="Diaz-Garcia L."/>
            <person name="Chuvochina M."/>
            <person name="Feuerriegel G."/>
            <person name="Bunk B."/>
            <person name="Sproer C."/>
            <person name="Streit W.R."/>
            <person name="Rodriguez L.M."/>
            <person name="Overmann J."/>
            <person name="Jimenez D.J."/>
        </authorList>
    </citation>
    <scope>NUCLEOTIDE SEQUENCE</scope>
    <source>
        <strain evidence="10">MAG 7</strain>
    </source>
</reference>
<dbReference type="EMBL" id="CP119311">
    <property type="protein sequence ID" value="WEK34702.1"/>
    <property type="molecule type" value="Genomic_DNA"/>
</dbReference>
<evidence type="ECO:0000256" key="7">
    <source>
        <dbReference type="ARBA" id="ARBA00023136"/>
    </source>
</evidence>
<dbReference type="PANTHER" id="PTHR33908:SF3">
    <property type="entry name" value="UNDECAPRENYL PHOSPHATE-ALPHA-4-AMINO-4-DEOXY-L-ARABINOSE ARABINOSYL TRANSFERASE"/>
    <property type="match status" value="1"/>
</dbReference>
<dbReference type="GO" id="GO:0009103">
    <property type="term" value="P:lipopolysaccharide biosynthetic process"/>
    <property type="evidence" value="ECO:0007669"/>
    <property type="project" value="UniProtKB-ARBA"/>
</dbReference>
<name>A0AAJ6BFW9_9BACT</name>
<gene>
    <name evidence="10" type="ORF">P0Y53_19625</name>
</gene>
<feature type="transmembrane region" description="Helical" evidence="8">
    <location>
        <begin position="214"/>
        <end position="236"/>
    </location>
</feature>
<dbReference type="AlphaFoldDB" id="A0AAJ6BFW9"/>
<feature type="transmembrane region" description="Helical" evidence="8">
    <location>
        <begin position="317"/>
        <end position="337"/>
    </location>
</feature>
<dbReference type="Pfam" id="PF13231">
    <property type="entry name" value="PMT_2"/>
    <property type="match status" value="1"/>
</dbReference>
<keyword evidence="7 8" id="KW-0472">Membrane</keyword>
<dbReference type="GO" id="GO:0016763">
    <property type="term" value="F:pentosyltransferase activity"/>
    <property type="evidence" value="ECO:0007669"/>
    <property type="project" value="TreeGrafter"/>
</dbReference>
<evidence type="ECO:0000256" key="8">
    <source>
        <dbReference type="SAM" id="Phobius"/>
    </source>
</evidence>
<evidence type="ECO:0000313" key="11">
    <source>
        <dbReference type="Proteomes" id="UP001220610"/>
    </source>
</evidence>
<evidence type="ECO:0000256" key="4">
    <source>
        <dbReference type="ARBA" id="ARBA00022679"/>
    </source>
</evidence>
<dbReference type="PANTHER" id="PTHR33908">
    <property type="entry name" value="MANNOSYLTRANSFERASE YKCB-RELATED"/>
    <property type="match status" value="1"/>
</dbReference>
<keyword evidence="3 10" id="KW-0328">Glycosyltransferase</keyword>
<feature type="transmembrane region" description="Helical" evidence="8">
    <location>
        <begin position="343"/>
        <end position="360"/>
    </location>
</feature>
<feature type="transmembrane region" description="Helical" evidence="8">
    <location>
        <begin position="185"/>
        <end position="202"/>
    </location>
</feature>
<organism evidence="10 11">
    <name type="scientific">Candidatus Pseudobacter hemicellulosilyticus</name>
    <dbReference type="NCBI Taxonomy" id="3121375"/>
    <lineage>
        <taxon>Bacteria</taxon>
        <taxon>Pseudomonadati</taxon>
        <taxon>Bacteroidota</taxon>
        <taxon>Chitinophagia</taxon>
        <taxon>Chitinophagales</taxon>
        <taxon>Chitinophagaceae</taxon>
        <taxon>Pseudobacter</taxon>
    </lineage>
</organism>
<dbReference type="Proteomes" id="UP001220610">
    <property type="component" value="Chromosome"/>
</dbReference>
<evidence type="ECO:0000256" key="5">
    <source>
        <dbReference type="ARBA" id="ARBA00022692"/>
    </source>
</evidence>
<keyword evidence="4 10" id="KW-0808">Transferase</keyword>
<dbReference type="GO" id="GO:0005886">
    <property type="term" value="C:plasma membrane"/>
    <property type="evidence" value="ECO:0007669"/>
    <property type="project" value="UniProtKB-SubCell"/>
</dbReference>
<feature type="transmembrane region" description="Helical" evidence="8">
    <location>
        <begin position="396"/>
        <end position="413"/>
    </location>
</feature>
<feature type="transmembrane region" description="Helical" evidence="8">
    <location>
        <begin position="120"/>
        <end position="136"/>
    </location>
</feature>
<feature type="transmembrane region" description="Helical" evidence="8">
    <location>
        <begin position="279"/>
        <end position="297"/>
    </location>
</feature>
<sequence>MYPSDAQSHWETWLNRWFRPLLITSILVNAGALFITILEPDGALYASISRTMADSGDFINLKVEGRDWLDKPHFPFWMAAFSIKLFGANSFAYKFPALLFWLLGAFYTYRLALEFYSKQVAQIATLVYVTAAHLVISNNDVRAEPYLTGLVAGSVYHYYKASQQKIGWQLVAGSLLAGMALMTKGPFILITIGAGFILHWCLRKEWRQFLHPRWWLALLLVGLFTLPELLCLYWQFDSHPEKTVFGRTNVSGIRFFFWDSQFGRFFNTGPIRGKGDPTFYLHTLLWAFLPWSLLLYAALYGRLKSLLTSRLYQSREFITLGCAGFTLLLFSLSRFQLPHYSNIIFPFLAIMTADFIVHVYKKGALKAAWWCQQVLAILLPLLLLALAFFYGFPHPVLVMGGLLLLAALLFWLFRQPGLPGALGRSTGMALLVYAFINFLFYPAILRYQSGSQAAFTLASRQWTGPVFMVREAPASYSLAYYLPQPLQFCRLEDLSAKKQVALFVPEQLADSLLNADPAYRVFARLPHFHISQLTGKFINQQTRDSALQQQLILVKD</sequence>
<feature type="transmembrane region" description="Helical" evidence="8">
    <location>
        <begin position="21"/>
        <end position="38"/>
    </location>
</feature>
<dbReference type="InterPro" id="IPR050297">
    <property type="entry name" value="LipidA_mod_glycosyltrf_83"/>
</dbReference>
<evidence type="ECO:0000256" key="6">
    <source>
        <dbReference type="ARBA" id="ARBA00022989"/>
    </source>
</evidence>
<dbReference type="GO" id="GO:0010041">
    <property type="term" value="P:response to iron(III) ion"/>
    <property type="evidence" value="ECO:0007669"/>
    <property type="project" value="TreeGrafter"/>
</dbReference>
<evidence type="ECO:0000256" key="1">
    <source>
        <dbReference type="ARBA" id="ARBA00004651"/>
    </source>
</evidence>
<dbReference type="InterPro" id="IPR038731">
    <property type="entry name" value="RgtA/B/C-like"/>
</dbReference>
<feature type="transmembrane region" description="Helical" evidence="8">
    <location>
        <begin position="425"/>
        <end position="444"/>
    </location>
</feature>
<feature type="transmembrane region" description="Helical" evidence="8">
    <location>
        <begin position="367"/>
        <end position="390"/>
    </location>
</feature>